<dbReference type="Proteomes" id="UP001174208">
    <property type="component" value="Unassembled WGS sequence"/>
</dbReference>
<accession>A0ABT8K723</accession>
<evidence type="ECO:0000313" key="3">
    <source>
        <dbReference type="Proteomes" id="UP001174208"/>
    </source>
</evidence>
<keyword evidence="3" id="KW-1185">Reference proteome</keyword>
<keyword evidence="1" id="KW-0472">Membrane</keyword>
<evidence type="ECO:0000256" key="1">
    <source>
        <dbReference type="SAM" id="Phobius"/>
    </source>
</evidence>
<evidence type="ECO:0008006" key="4">
    <source>
        <dbReference type="Google" id="ProtNLM"/>
    </source>
</evidence>
<protein>
    <recommendedName>
        <fullName evidence="4">FtsX-like permease family protein</fullName>
    </recommendedName>
</protein>
<comment type="caution">
    <text evidence="2">The sequence shown here is derived from an EMBL/GenBank/DDBJ whole genome shotgun (WGS) entry which is preliminary data.</text>
</comment>
<keyword evidence="1" id="KW-1133">Transmembrane helix</keyword>
<evidence type="ECO:0000313" key="2">
    <source>
        <dbReference type="EMBL" id="MDN4612972.1"/>
    </source>
</evidence>
<gene>
    <name evidence="2" type="ORF">P5G50_00790</name>
</gene>
<dbReference type="RefSeq" id="WP_301209788.1">
    <property type="nucleotide sequence ID" value="NZ_JAROCF010000001.1"/>
</dbReference>
<organism evidence="2 3">
    <name type="scientific">Leifsonia williamsii</name>
    <dbReference type="NCBI Taxonomy" id="3035919"/>
    <lineage>
        <taxon>Bacteria</taxon>
        <taxon>Bacillati</taxon>
        <taxon>Actinomycetota</taxon>
        <taxon>Actinomycetes</taxon>
        <taxon>Micrococcales</taxon>
        <taxon>Microbacteriaceae</taxon>
        <taxon>Leifsonia</taxon>
    </lineage>
</organism>
<feature type="transmembrane region" description="Helical" evidence="1">
    <location>
        <begin position="278"/>
        <end position="301"/>
    </location>
</feature>
<keyword evidence="1" id="KW-0812">Transmembrane</keyword>
<feature type="transmembrane region" description="Helical" evidence="1">
    <location>
        <begin position="203"/>
        <end position="220"/>
    </location>
</feature>
<feature type="transmembrane region" description="Helical" evidence="1">
    <location>
        <begin position="241"/>
        <end position="266"/>
    </location>
</feature>
<proteinExistence type="predicted"/>
<sequence>MSSICQSLAAAEAYRSTGASITIMTADGQVDGSRCDGLAQLPGVVAAGALRATSTPLRATVLSSAPLPVEESSPGFVHILGAPPRRAGVLVGAEAATSLGLTSSRSIATGTSTVPVGGVYPWPDDGRRPGLSYAVVSPVLPDRPYDECWVSVWPPTEEVISALLLTRTLSVAEAKPPSISQLNSRLGTGFHGDTLFAERITRFAGGVASLAGLALGVVATRARRLQFASALHAGVSRRASLAILLVETSLWCALSAALALPCIWLAAVALGKAPWEVFPAGIAAAAPAVLGTSAGAALAMAMTREQHLFRYFKVR</sequence>
<dbReference type="EMBL" id="JAROCF010000001">
    <property type="protein sequence ID" value="MDN4612972.1"/>
    <property type="molecule type" value="Genomic_DNA"/>
</dbReference>
<reference evidence="2" key="1">
    <citation type="submission" date="2023-06" db="EMBL/GenBank/DDBJ databases">
        <title>MT1 and MT2 Draft Genomes of Novel Species.</title>
        <authorList>
            <person name="Venkateswaran K."/>
        </authorList>
    </citation>
    <scope>NUCLEOTIDE SEQUENCE</scope>
    <source>
        <strain evidence="2">F6_8S_P_1B</strain>
    </source>
</reference>
<name>A0ABT8K723_9MICO</name>